<reference evidence="3" key="1">
    <citation type="submission" date="2017-08" db="EMBL/GenBank/DDBJ databases">
        <authorList>
            <person name="Polle J.E."/>
            <person name="Barry K."/>
            <person name="Cushman J."/>
            <person name="Schmutz J."/>
            <person name="Tran D."/>
            <person name="Hathwaick L.T."/>
            <person name="Yim W.C."/>
            <person name="Jenkins J."/>
            <person name="Mckie-Krisberg Z.M."/>
            <person name="Prochnik S."/>
            <person name="Lindquist E."/>
            <person name="Dockter R.B."/>
            <person name="Adam C."/>
            <person name="Molina H."/>
            <person name="Bunkerborg J."/>
            <person name="Jin E."/>
            <person name="Buchheim M."/>
            <person name="Magnuson J."/>
        </authorList>
    </citation>
    <scope>NUCLEOTIDE SEQUENCE</scope>
    <source>
        <strain evidence="3">CCAP 19/18</strain>
    </source>
</reference>
<feature type="compositionally biased region" description="Polar residues" evidence="1">
    <location>
        <begin position="718"/>
        <end position="727"/>
    </location>
</feature>
<dbReference type="Proteomes" id="UP000815325">
    <property type="component" value="Unassembled WGS sequence"/>
</dbReference>
<accession>A0ABQ7G649</accession>
<feature type="compositionally biased region" description="Low complexity" evidence="1">
    <location>
        <begin position="490"/>
        <end position="564"/>
    </location>
</feature>
<feature type="compositionally biased region" description="Basic and acidic residues" evidence="1">
    <location>
        <begin position="730"/>
        <end position="739"/>
    </location>
</feature>
<keyword evidence="2" id="KW-0732">Signal</keyword>
<evidence type="ECO:0000313" key="4">
    <source>
        <dbReference type="Proteomes" id="UP000815325"/>
    </source>
</evidence>
<evidence type="ECO:0000313" key="3">
    <source>
        <dbReference type="EMBL" id="KAF5830086.1"/>
    </source>
</evidence>
<feature type="compositionally biased region" description="Low complexity" evidence="1">
    <location>
        <begin position="170"/>
        <end position="184"/>
    </location>
</feature>
<feature type="region of interest" description="Disordered" evidence="1">
    <location>
        <begin position="160"/>
        <end position="265"/>
    </location>
</feature>
<name>A0ABQ7G649_DUNSA</name>
<feature type="region of interest" description="Disordered" evidence="1">
    <location>
        <begin position="278"/>
        <end position="339"/>
    </location>
</feature>
<sequence length="1012" mass="107569">MRQQQTAQFIFVLHLDAAYTSAVDVVKLHAKTSIKDTSFLFRIPRLGKAPKPQPPSVSQGFLHGFVFCRQRQDNSLRRGGEQLSVVVLSEFPFSSPLTPLSQVAGPLYFSMGAAALKQVYQEVTTSWPPPLPGLLLQLPVGFTTLTCRLPPYSSLPYPSCQTTFDPPGPSSRTSVSRSSTNHSSLQDLSTLPRGGSPSSFHAHHQGRSKIATVQAQPGPPSLGRLSVPAGSQPQAPSSQALSSSTNADAGELEAQEGSRENSARDSWGMFSWLGRDKAGGGVDEGHKEVAKEESKHSGWLSGGWFGGEDGAKQEPGQGHNDARDGEEDDKERSQDNAMDVHAPGVPGFPLDAEPDVKPQVGAALLSQGSWPVPSAACEAGDGNLLGAAAPEHQEDVTPEKKHSGSAAVVEEQDASKAGLDLHNGGLPGVSLQGSGEVEGGLGSISRSFFGSGLFSSVGSLGSAEYPPAQRPSSKSPSGQLPPLEPPPQPSSALSSGSSHGSLAAESPRQPYTQQQQQQQQHLAAVFKQQQQQQQQLLPAASSSSLPPSLPLSSATSLQSSSPSQHHGHGPSAQGNNVPVVVRRLSVGLQDPSSHASSPPGPFQEADVFGPFAAQLDKLWHLWEMVLLGKPLMVFGPSPTDCSWTVAALLSLIAPIPFAYDFRPYYTIHDSAFALLAKGVLPGDLPHLHIQPLHSPTSAPNSPSPAEDVKASHSGGMGSSSPAGQQGSVDVPHEAEKEGQEGVDFGGGPQGVPCLFGVTNLFFVKALTHWPSILAINGRNSSNIWAASGKDRAGGPANSSSISNAVKAIRARSQGSQALLSGHMEALWSQYRPITRPDHKLLARLLQPKPGDIKSKVARIAFVNNGAIHRHFHDLTTGLLQPLQRYIELGPDGWLPVWDPEAFLQHLKATQAASVPAVVSERWVEFINLFFTQEQLLREAQSAATTEIAPQNAEESVARLRSELVNLLLGINQRDLQLICISAPQRKALLLEISHDLSPDQRKAIQELCAELD</sequence>
<feature type="signal peptide" evidence="2">
    <location>
        <begin position="1"/>
        <end position="22"/>
    </location>
</feature>
<comment type="caution">
    <text evidence="3">The sequence shown here is derived from an EMBL/GenBank/DDBJ whole genome shotgun (WGS) entry which is preliminary data.</text>
</comment>
<dbReference type="PANTHER" id="PTHR13677">
    <property type="entry name" value="LD41638P"/>
    <property type="match status" value="1"/>
</dbReference>
<keyword evidence="4" id="KW-1185">Reference proteome</keyword>
<proteinExistence type="predicted"/>
<gene>
    <name evidence="3" type="ORF">DUNSADRAFT_15047</name>
</gene>
<dbReference type="InterPro" id="IPR024224">
    <property type="entry name" value="DENND6"/>
</dbReference>
<feature type="region of interest" description="Disordered" evidence="1">
    <location>
        <begin position="690"/>
        <end position="745"/>
    </location>
</feature>
<dbReference type="PANTHER" id="PTHR13677:SF0">
    <property type="entry name" value="LD41638P"/>
    <property type="match status" value="1"/>
</dbReference>
<feature type="region of interest" description="Disordered" evidence="1">
    <location>
        <begin position="462"/>
        <end position="575"/>
    </location>
</feature>
<feature type="compositionally biased region" description="Basic and acidic residues" evidence="1">
    <location>
        <begin position="278"/>
        <end position="296"/>
    </location>
</feature>
<feature type="chain" id="PRO_5046537821" description="UDENN domain-containing protein" evidence="2">
    <location>
        <begin position="23"/>
        <end position="1012"/>
    </location>
</feature>
<feature type="compositionally biased region" description="Basic and acidic residues" evidence="1">
    <location>
        <begin position="391"/>
        <end position="402"/>
    </location>
</feature>
<protein>
    <recommendedName>
        <fullName evidence="5">UDENN domain-containing protein</fullName>
    </recommendedName>
</protein>
<evidence type="ECO:0000256" key="2">
    <source>
        <dbReference type="SAM" id="SignalP"/>
    </source>
</evidence>
<organism evidence="3 4">
    <name type="scientific">Dunaliella salina</name>
    <name type="common">Green alga</name>
    <name type="synonym">Protococcus salinus</name>
    <dbReference type="NCBI Taxonomy" id="3046"/>
    <lineage>
        <taxon>Eukaryota</taxon>
        <taxon>Viridiplantae</taxon>
        <taxon>Chlorophyta</taxon>
        <taxon>core chlorophytes</taxon>
        <taxon>Chlorophyceae</taxon>
        <taxon>CS clade</taxon>
        <taxon>Chlamydomonadales</taxon>
        <taxon>Dunaliellaceae</taxon>
        <taxon>Dunaliella</taxon>
    </lineage>
</organism>
<evidence type="ECO:0000256" key="1">
    <source>
        <dbReference type="SAM" id="MobiDB-lite"/>
    </source>
</evidence>
<evidence type="ECO:0008006" key="5">
    <source>
        <dbReference type="Google" id="ProtNLM"/>
    </source>
</evidence>
<feature type="compositionally biased region" description="Low complexity" evidence="1">
    <location>
        <begin position="694"/>
        <end position="705"/>
    </location>
</feature>
<feature type="region of interest" description="Disordered" evidence="1">
    <location>
        <begin position="391"/>
        <end position="421"/>
    </location>
</feature>
<feature type="compositionally biased region" description="Low complexity" evidence="1">
    <location>
        <begin position="226"/>
        <end position="244"/>
    </location>
</feature>
<dbReference type="EMBL" id="MU070080">
    <property type="protein sequence ID" value="KAF5830086.1"/>
    <property type="molecule type" value="Genomic_DNA"/>
</dbReference>